<dbReference type="HOGENOM" id="CLU_086503_7_0_2"/>
<dbReference type="SUPFAM" id="SSF55729">
    <property type="entry name" value="Acyl-CoA N-acyltransferases (Nat)"/>
    <property type="match status" value="1"/>
</dbReference>
<reference evidence="3 5" key="2">
    <citation type="journal article" date="2012" name="BMC Genomics">
        <title>A comparative genomics perspective on the genetic content of the alkaliphilic haloarchaeon Natrialba magadii ATCC 43099T.</title>
        <authorList>
            <person name="Siddaramappa S."/>
            <person name="Challacombe J.F."/>
            <person name="Decastro R.E."/>
            <person name="Pfeiffer F."/>
            <person name="Sastre D.E."/>
            <person name="Gimenez M.I."/>
            <person name="Paggi R.A."/>
            <person name="Detter J.C."/>
            <person name="Davenport K.W."/>
            <person name="Goodwin L.A."/>
            <person name="Kyrpides N."/>
            <person name="Tapia R."/>
            <person name="Pitluck S."/>
            <person name="Lucas S."/>
            <person name="Woyke T."/>
            <person name="Maupin-Furlow J.A."/>
        </authorList>
    </citation>
    <scope>NUCLEOTIDE SEQUENCE [LARGE SCALE GENOMIC DNA]</scope>
    <source>
        <strain evidence="3">ATCC 43099</strain>
        <strain evidence="5">ATCC 43099 / DSM 3394 / CCM 3739 / CIP 104546 / IAM 13178 / JCM 8861 / NBRC 102185 / NCIMB 2190 / MS3</strain>
    </source>
</reference>
<feature type="domain" description="N-acetyltransferase" evidence="2">
    <location>
        <begin position="14"/>
        <end position="146"/>
    </location>
</feature>
<dbReference type="PROSITE" id="PS51186">
    <property type="entry name" value="GNAT"/>
    <property type="match status" value="1"/>
</dbReference>
<evidence type="ECO:0000256" key="1">
    <source>
        <dbReference type="SAM" id="MobiDB-lite"/>
    </source>
</evidence>
<evidence type="ECO:0000313" key="5">
    <source>
        <dbReference type="Proteomes" id="UP000001879"/>
    </source>
</evidence>
<dbReference type="InterPro" id="IPR000182">
    <property type="entry name" value="GNAT_dom"/>
</dbReference>
<dbReference type="AlphaFoldDB" id="D3SVD9"/>
<keyword evidence="5" id="KW-1185">Reference proteome</keyword>
<dbReference type="STRING" id="547559.Nmag_1976"/>
<dbReference type="Proteomes" id="UP000011543">
    <property type="component" value="Unassembled WGS sequence"/>
</dbReference>
<feature type="compositionally biased region" description="Low complexity" evidence="1">
    <location>
        <begin position="1"/>
        <end position="13"/>
    </location>
</feature>
<reference evidence="5" key="1">
    <citation type="submission" date="2010-02" db="EMBL/GenBank/DDBJ databases">
        <title>Complete sequence of chromosome of Natrialba magadii ATCC 43099.</title>
        <authorList>
            <consortium name="US DOE Joint Genome Institute"/>
            <person name="Lucas S."/>
            <person name="Copeland A."/>
            <person name="Lapidus A."/>
            <person name="Cheng J.-F."/>
            <person name="Bruce D."/>
            <person name="Goodwin L."/>
            <person name="Pitluck S."/>
            <person name="Davenport K."/>
            <person name="Saunders E."/>
            <person name="Detter J.C."/>
            <person name="Han C."/>
            <person name="Tapia R."/>
            <person name="Land M."/>
            <person name="Hauser L."/>
            <person name="Kyrpides N."/>
            <person name="Mikhailova N."/>
            <person name="De Castro R.E."/>
            <person name="Maupin-Furlow J.A."/>
            <person name="Woyke T."/>
        </authorList>
    </citation>
    <scope>NUCLEOTIDE SEQUENCE [LARGE SCALE GENOMIC DNA]</scope>
    <source>
        <strain evidence="5">ATCC 43099 / DSM 3394 / CCM 3739 / CIP 104546 / IAM 13178 / JCM 8861 / NBRC 102185 / NCIMB 2190 / MS3</strain>
    </source>
</reference>
<keyword evidence="3" id="KW-0012">Acyltransferase</keyword>
<dbReference type="Proteomes" id="UP000001879">
    <property type="component" value="Chromosome"/>
</dbReference>
<keyword evidence="3" id="KW-0808">Transferase</keyword>
<dbReference type="InterPro" id="IPR016181">
    <property type="entry name" value="Acyl_CoA_acyltransferase"/>
</dbReference>
<dbReference type="PATRIC" id="fig|547559.17.peg.2080"/>
<evidence type="ECO:0000313" key="4">
    <source>
        <dbReference type="EMBL" id="ELY29588.1"/>
    </source>
</evidence>
<dbReference type="Gene3D" id="3.40.630.30">
    <property type="match status" value="1"/>
</dbReference>
<dbReference type="EC" id="2.3.1.-" evidence="3"/>
<dbReference type="eggNOG" id="arCOG00839">
    <property type="taxonomic scope" value="Archaea"/>
</dbReference>
<dbReference type="CDD" id="cd04301">
    <property type="entry name" value="NAT_SF"/>
    <property type="match status" value="1"/>
</dbReference>
<protein>
    <submittedName>
        <fullName evidence="3">GNAT family acetyltransferase</fullName>
        <ecNumber evidence="3">2.3.1.-</ecNumber>
    </submittedName>
    <submittedName>
        <fullName evidence="4">N-acetyltransferase GCN5</fullName>
    </submittedName>
</protein>
<name>D3SVD9_NATMM</name>
<evidence type="ECO:0000259" key="2">
    <source>
        <dbReference type="PROSITE" id="PS51186"/>
    </source>
</evidence>
<evidence type="ECO:0000313" key="6">
    <source>
        <dbReference type="Proteomes" id="UP000011543"/>
    </source>
</evidence>
<reference evidence="4 6" key="3">
    <citation type="journal article" date="2014" name="PLoS Genet.">
        <title>Phylogenetically driven sequencing of extremely halophilic archaea reveals strategies for static and dynamic osmo-response.</title>
        <authorList>
            <person name="Becker E.A."/>
            <person name="Seitzer P.M."/>
            <person name="Tritt A."/>
            <person name="Larsen D."/>
            <person name="Krusor M."/>
            <person name="Yao A.I."/>
            <person name="Wu D."/>
            <person name="Madern D."/>
            <person name="Eisen J.A."/>
            <person name="Darling A.E."/>
            <person name="Facciotti M.T."/>
        </authorList>
    </citation>
    <scope>NUCLEOTIDE SEQUENCE [LARGE SCALE GENOMIC DNA]</scope>
    <source>
        <strain evidence="6">ATCC 43099 / DSM 3394 / CCM 3739 / CIP 104546 / IAM 13178 / JCM 8861 / NBRC 102185 / NCIMB 2190 / MS3</strain>
        <strain evidence="4">MS-3</strain>
    </source>
</reference>
<dbReference type="Pfam" id="PF13673">
    <property type="entry name" value="Acetyltransf_10"/>
    <property type="match status" value="1"/>
</dbReference>
<dbReference type="KEGG" id="nmg:Nmag_1976"/>
<dbReference type="OrthoDB" id="87545at2157"/>
<dbReference type="PaxDb" id="547559-Nmag_1976"/>
<gene>
    <name evidence="3" type="ordered locus">Nmag_1976</name>
    <name evidence="4" type="ORF">C500_10518</name>
</gene>
<dbReference type="PANTHER" id="PTHR13355">
    <property type="entry name" value="GLUCOSAMINE 6-PHOSPHATE N-ACETYLTRANSFERASE"/>
    <property type="match status" value="1"/>
</dbReference>
<evidence type="ECO:0000313" key="3">
    <source>
        <dbReference type="EMBL" id="ADD05547.1"/>
    </source>
</evidence>
<proteinExistence type="predicted"/>
<dbReference type="GeneID" id="8824818"/>
<sequence length="146" mass="15960">MTDSSTADATADSYTIREELPDPETFAALRDAADMPPRSPEGIEQGLPNSVYGVIVVHEPTGETVGMGRIVGDGGTVYQISDMVVHPDHQRQGLGTRIMTQLESYLESEAPPQAYVNLIADVDGFYESFGYEETQPASKGMYRRIE</sequence>
<dbReference type="EMBL" id="AOHS01000035">
    <property type="protein sequence ID" value="ELY29588.1"/>
    <property type="molecule type" value="Genomic_DNA"/>
</dbReference>
<dbReference type="RefSeq" id="WP_004267476.1">
    <property type="nucleotide sequence ID" value="NC_013922.1"/>
</dbReference>
<dbReference type="InterPro" id="IPR039143">
    <property type="entry name" value="GNPNAT1-like"/>
</dbReference>
<dbReference type="GO" id="GO:0008080">
    <property type="term" value="F:N-acetyltransferase activity"/>
    <property type="evidence" value="ECO:0007669"/>
    <property type="project" value="TreeGrafter"/>
</dbReference>
<reference evidence="3" key="4">
    <citation type="submission" date="2016-09" db="EMBL/GenBank/DDBJ databases">
        <authorList>
            <person name="Pfeiffer F."/>
        </authorList>
    </citation>
    <scope>NUCLEOTIDE SEQUENCE</scope>
    <source>
        <strain evidence="3">ATCC 43099</strain>
    </source>
</reference>
<dbReference type="EMBL" id="CP001932">
    <property type="protein sequence ID" value="ADD05547.1"/>
    <property type="molecule type" value="Genomic_DNA"/>
</dbReference>
<feature type="region of interest" description="Disordered" evidence="1">
    <location>
        <begin position="1"/>
        <end position="46"/>
    </location>
</feature>
<accession>D3SVD9</accession>
<organism evidence="3 5">
    <name type="scientific">Natrialba magadii (strain ATCC 43099 / DSM 3394 / CCM 3739 / CIP 104546 / IAM 13178 / JCM 8861 / NBRC 102185 / NCIMB 2190 / MS3)</name>
    <name type="common">Natronobacterium magadii</name>
    <dbReference type="NCBI Taxonomy" id="547559"/>
    <lineage>
        <taxon>Archaea</taxon>
        <taxon>Methanobacteriati</taxon>
        <taxon>Methanobacteriota</taxon>
        <taxon>Stenosarchaea group</taxon>
        <taxon>Halobacteria</taxon>
        <taxon>Halobacteriales</taxon>
        <taxon>Natrialbaceae</taxon>
        <taxon>Natrialba</taxon>
    </lineage>
</organism>
<dbReference type="PANTHER" id="PTHR13355:SF23">
    <property type="entry name" value="FAMILY N-ACETYLTRANSFERASE, PUTATIVE (AFU_ORTHOLOGUE AFUA_3G00870)-RELATED"/>
    <property type="match status" value="1"/>
</dbReference>